<evidence type="ECO:0000256" key="1">
    <source>
        <dbReference type="SAM" id="MobiDB-lite"/>
    </source>
</evidence>
<dbReference type="GeneID" id="92363211"/>
<comment type="caution">
    <text evidence="2">The sequence shown here is derived from an EMBL/GenBank/DDBJ whole genome shotgun (WGS) entry which is preliminary data.</text>
</comment>
<evidence type="ECO:0000313" key="3">
    <source>
        <dbReference type="Proteomes" id="UP000674143"/>
    </source>
</evidence>
<protein>
    <submittedName>
        <fullName evidence="2">Uncharacterized protein</fullName>
    </submittedName>
</protein>
<keyword evidence="3" id="KW-1185">Reference proteome</keyword>
<sequence>MPAPRSCAQSSPAGLSQPSLLTSSYQPFNRLWAGCLVEAPAEKTLASDGERAEGAMRPLSYRVESE</sequence>
<proteinExistence type="predicted"/>
<evidence type="ECO:0000313" key="2">
    <source>
        <dbReference type="EMBL" id="KAG5486454.1"/>
    </source>
</evidence>
<name>A0A836KT97_9TRYP</name>
<organism evidence="2 3">
    <name type="scientific">Leishmania orientalis</name>
    <dbReference type="NCBI Taxonomy" id="2249476"/>
    <lineage>
        <taxon>Eukaryota</taxon>
        <taxon>Discoba</taxon>
        <taxon>Euglenozoa</taxon>
        <taxon>Kinetoplastea</taxon>
        <taxon>Metakinetoplastina</taxon>
        <taxon>Trypanosomatida</taxon>
        <taxon>Trypanosomatidae</taxon>
        <taxon>Leishmaniinae</taxon>
        <taxon>Leishmania</taxon>
    </lineage>
</organism>
<dbReference type="RefSeq" id="XP_067065520.1">
    <property type="nucleotide sequence ID" value="XM_067209277.1"/>
</dbReference>
<reference evidence="2 3" key="1">
    <citation type="submission" date="2021-02" db="EMBL/GenBank/DDBJ databases">
        <title>Leishmania (Mundinia) orientalis Genome sequencing and assembly.</title>
        <authorList>
            <person name="Almutairi H."/>
            <person name="Gatherer D."/>
        </authorList>
    </citation>
    <scope>NUCLEOTIDE SEQUENCE [LARGE SCALE GENOMIC DNA]</scope>
    <source>
        <strain evidence="2">LSCM4</strain>
    </source>
</reference>
<dbReference type="KEGG" id="loi:92363211"/>
<feature type="region of interest" description="Disordered" evidence="1">
    <location>
        <begin position="45"/>
        <end position="66"/>
    </location>
</feature>
<dbReference type="EMBL" id="JAFHLR010000008">
    <property type="protein sequence ID" value="KAG5486454.1"/>
    <property type="molecule type" value="Genomic_DNA"/>
</dbReference>
<gene>
    <name evidence="2" type="ORF">LSCM4_07385</name>
</gene>
<accession>A0A836KT97</accession>
<dbReference type="AlphaFoldDB" id="A0A836KT97"/>
<dbReference type="Proteomes" id="UP000674143">
    <property type="component" value="Chromosome 8"/>
</dbReference>